<organism evidence="2 3">
    <name type="scientific">Candidatus Amesbacteria bacterium RIFOXYB1_FULL_44_23</name>
    <dbReference type="NCBI Taxonomy" id="1797263"/>
    <lineage>
        <taxon>Bacteria</taxon>
        <taxon>Candidatus Amesiibacteriota</taxon>
    </lineage>
</organism>
<feature type="transmembrane region" description="Helical" evidence="1">
    <location>
        <begin position="107"/>
        <end position="127"/>
    </location>
</feature>
<keyword evidence="1" id="KW-0812">Transmembrane</keyword>
<keyword evidence="1" id="KW-0472">Membrane</keyword>
<dbReference type="STRING" id="1797263.A2397_04690"/>
<sequence>MSKTKIDITKSVMSKIDAGEIRMKPRWYFLLGSLGMLVGLVSFSIVTVFLISLVSFSLRTHGPMGEIRYQQLLAGFPWWAVGLSFIGLIGGVFLLKKYDFSYQKNFALIILAFVGSIILAGLAIDYLNLNSLWSKGGIMRGLYQRYDGGYGFRSKDASGTYRQSDQFWGRGRGQILNNLDN</sequence>
<dbReference type="EMBL" id="MEXR01000053">
    <property type="protein sequence ID" value="OGD08682.1"/>
    <property type="molecule type" value="Genomic_DNA"/>
</dbReference>
<gene>
    <name evidence="2" type="ORF">A2397_04690</name>
</gene>
<name>A0A1F4ZQP3_9BACT</name>
<evidence type="ECO:0000313" key="2">
    <source>
        <dbReference type="EMBL" id="OGD08682.1"/>
    </source>
</evidence>
<feature type="transmembrane region" description="Helical" evidence="1">
    <location>
        <begin position="27"/>
        <end position="56"/>
    </location>
</feature>
<protein>
    <submittedName>
        <fullName evidence="2">Uncharacterized protein</fullName>
    </submittedName>
</protein>
<keyword evidence="1" id="KW-1133">Transmembrane helix</keyword>
<dbReference type="Proteomes" id="UP000176424">
    <property type="component" value="Unassembled WGS sequence"/>
</dbReference>
<proteinExistence type="predicted"/>
<reference evidence="2 3" key="1">
    <citation type="journal article" date="2016" name="Nat. Commun.">
        <title>Thousands of microbial genomes shed light on interconnected biogeochemical processes in an aquifer system.</title>
        <authorList>
            <person name="Anantharaman K."/>
            <person name="Brown C.T."/>
            <person name="Hug L.A."/>
            <person name="Sharon I."/>
            <person name="Castelle C.J."/>
            <person name="Probst A.J."/>
            <person name="Thomas B.C."/>
            <person name="Singh A."/>
            <person name="Wilkins M.J."/>
            <person name="Karaoz U."/>
            <person name="Brodie E.L."/>
            <person name="Williams K.H."/>
            <person name="Hubbard S.S."/>
            <person name="Banfield J.F."/>
        </authorList>
    </citation>
    <scope>NUCLEOTIDE SEQUENCE [LARGE SCALE GENOMIC DNA]</scope>
</reference>
<dbReference type="AlphaFoldDB" id="A0A1F4ZQP3"/>
<evidence type="ECO:0000256" key="1">
    <source>
        <dbReference type="SAM" id="Phobius"/>
    </source>
</evidence>
<evidence type="ECO:0000313" key="3">
    <source>
        <dbReference type="Proteomes" id="UP000176424"/>
    </source>
</evidence>
<comment type="caution">
    <text evidence="2">The sequence shown here is derived from an EMBL/GenBank/DDBJ whole genome shotgun (WGS) entry which is preliminary data.</text>
</comment>
<accession>A0A1F4ZQP3</accession>
<feature type="transmembrane region" description="Helical" evidence="1">
    <location>
        <begin position="76"/>
        <end position="95"/>
    </location>
</feature>